<dbReference type="Proteomes" id="UP000838763">
    <property type="component" value="Unassembled WGS sequence"/>
</dbReference>
<protein>
    <recommendedName>
        <fullName evidence="4">Kinetochore protein mis13</fullName>
    </recommendedName>
</protein>
<dbReference type="PANTHER" id="PTHR14778">
    <property type="entry name" value="KINETOCHORE-ASSOCIATED PROTEIN DSN1 HOMOLOG"/>
    <property type="match status" value="1"/>
</dbReference>
<dbReference type="EMBL" id="CALLCH030000012">
    <property type="protein sequence ID" value="CAI4215160.1"/>
    <property type="molecule type" value="Genomic_DNA"/>
</dbReference>
<dbReference type="Pfam" id="PF08202">
    <property type="entry name" value="MIS13"/>
    <property type="match status" value="1"/>
</dbReference>
<organism evidence="2 3">
    <name type="scientific">Parascedosporium putredinis</name>
    <dbReference type="NCBI Taxonomy" id="1442378"/>
    <lineage>
        <taxon>Eukaryota</taxon>
        <taxon>Fungi</taxon>
        <taxon>Dikarya</taxon>
        <taxon>Ascomycota</taxon>
        <taxon>Pezizomycotina</taxon>
        <taxon>Sordariomycetes</taxon>
        <taxon>Hypocreomycetidae</taxon>
        <taxon>Microascales</taxon>
        <taxon>Microascaceae</taxon>
        <taxon>Parascedosporium</taxon>
    </lineage>
</organism>
<dbReference type="GO" id="GO:0051301">
    <property type="term" value="P:cell division"/>
    <property type="evidence" value="ECO:0007669"/>
    <property type="project" value="InterPro"/>
</dbReference>
<evidence type="ECO:0000313" key="3">
    <source>
        <dbReference type="Proteomes" id="UP000838763"/>
    </source>
</evidence>
<comment type="caution">
    <text evidence="2">The sequence shown here is derived from an EMBL/GenBank/DDBJ whole genome shotgun (WGS) entry which is preliminary data.</text>
</comment>
<dbReference type="AlphaFoldDB" id="A0A9P1H363"/>
<name>A0A9P1H363_9PEZI</name>
<evidence type="ECO:0000256" key="1">
    <source>
        <dbReference type="SAM" id="Coils"/>
    </source>
</evidence>
<dbReference type="GO" id="GO:0000444">
    <property type="term" value="C:MIS12/MIND type complex"/>
    <property type="evidence" value="ECO:0007669"/>
    <property type="project" value="InterPro"/>
</dbReference>
<dbReference type="PANTHER" id="PTHR14778:SF2">
    <property type="entry name" value="KINETOCHORE-ASSOCIATED PROTEIN DSN1 HOMOLOG"/>
    <property type="match status" value="1"/>
</dbReference>
<gene>
    <name evidence="2" type="ORF">PPNO1_LOCUS4881</name>
</gene>
<sequence length="261" mass="29881">MRKKAALPHKEVSASEFYKHIESEGLPEPRRMKQLLTWCGERSLSEKPPLGSRNSGAILGARAIQDQLLKDFQSKSQFSNWFDREDAPVVEAIKQPNPRNIEHALKIEQLEERIKRLREQKKMWLSLKKVGPDLEPLFQDTEDASQLPPPDESLLDPNEARMLQALAGNDSSFEKLQAQTTSCMQNAQAKLQFRIDVLADSVHKLERRVTTAGREADQVLERSAARLKERDEREKRASGTRDLPIMEVIRSLSRILPPEDR</sequence>
<feature type="coiled-coil region" evidence="1">
    <location>
        <begin position="100"/>
        <end position="127"/>
    </location>
</feature>
<proteinExistence type="predicted"/>
<keyword evidence="1" id="KW-0175">Coiled coil</keyword>
<accession>A0A9P1H363</accession>
<dbReference type="InterPro" id="IPR013218">
    <property type="entry name" value="Dsn1/Mis13"/>
</dbReference>
<dbReference type="GO" id="GO:0007059">
    <property type="term" value="P:chromosome segregation"/>
    <property type="evidence" value="ECO:0007669"/>
    <property type="project" value="InterPro"/>
</dbReference>
<evidence type="ECO:0008006" key="4">
    <source>
        <dbReference type="Google" id="ProtNLM"/>
    </source>
</evidence>
<reference evidence="2" key="1">
    <citation type="submission" date="2022-11" db="EMBL/GenBank/DDBJ databases">
        <authorList>
            <person name="Scott C."/>
            <person name="Bruce N."/>
        </authorList>
    </citation>
    <scope>NUCLEOTIDE SEQUENCE</scope>
</reference>
<dbReference type="OrthoDB" id="3364649at2759"/>
<keyword evidence="3" id="KW-1185">Reference proteome</keyword>
<evidence type="ECO:0000313" key="2">
    <source>
        <dbReference type="EMBL" id="CAI4215160.1"/>
    </source>
</evidence>